<keyword evidence="2" id="KW-0238">DNA-binding</keyword>
<dbReference type="EMBL" id="CP000939">
    <property type="protein sequence ID" value="ACA43838.1"/>
    <property type="molecule type" value="Genomic_DNA"/>
</dbReference>
<feature type="domain" description="HTH cro/C1-type" evidence="1">
    <location>
        <begin position="3"/>
        <end position="57"/>
    </location>
</feature>
<dbReference type="InterPro" id="IPR010982">
    <property type="entry name" value="Lambda_DNA-bd_dom_sf"/>
</dbReference>
<dbReference type="SUPFAM" id="SSF47413">
    <property type="entry name" value="lambda repressor-like DNA-binding domains"/>
    <property type="match status" value="1"/>
</dbReference>
<dbReference type="CDD" id="cd00093">
    <property type="entry name" value="HTH_XRE"/>
    <property type="match status" value="1"/>
</dbReference>
<name>B1IJ53_CLOBK</name>
<reference evidence="2 3" key="1">
    <citation type="journal article" date="2007" name="PLoS ONE">
        <title>Analysis of the neurotoxin complex genes in Clostridium botulinum A1-A4 and B1 strains: BoNT/A3, /Ba4 and /B1 clusters are located within plasmids.</title>
        <authorList>
            <person name="Smith T.J."/>
            <person name="Hill K.K."/>
            <person name="Foley B.T."/>
            <person name="Detter J.C."/>
            <person name="Munk A.C."/>
            <person name="Bruce D.C."/>
            <person name="Doggett N.A."/>
            <person name="Smith L.A."/>
            <person name="Marks J.D."/>
            <person name="Xie G."/>
            <person name="Brettin T.S."/>
        </authorList>
    </citation>
    <scope>NUCLEOTIDE SEQUENCE [LARGE SCALE GENOMIC DNA]</scope>
    <source>
        <strain evidence="3">Okra / Type B1</strain>
    </source>
</reference>
<dbReference type="SMART" id="SM00530">
    <property type="entry name" value="HTH_XRE"/>
    <property type="match status" value="1"/>
</dbReference>
<dbReference type="HOGENOM" id="CLU_2804741_0_0_9"/>
<dbReference type="AlphaFoldDB" id="B1IJ53"/>
<dbReference type="Gene3D" id="1.10.260.40">
    <property type="entry name" value="lambda repressor-like DNA-binding domains"/>
    <property type="match status" value="1"/>
</dbReference>
<evidence type="ECO:0000313" key="2">
    <source>
        <dbReference type="EMBL" id="ACA43838.1"/>
    </source>
</evidence>
<proteinExistence type="predicted"/>
<dbReference type="KEGG" id="cbb:CLD_2026"/>
<dbReference type="PROSITE" id="PS50943">
    <property type="entry name" value="HTH_CROC1"/>
    <property type="match status" value="1"/>
</dbReference>
<dbReference type="GO" id="GO:0003677">
    <property type="term" value="F:DNA binding"/>
    <property type="evidence" value="ECO:0007669"/>
    <property type="project" value="UniProtKB-KW"/>
</dbReference>
<gene>
    <name evidence="2" type="ordered locus">CLD_2026</name>
</gene>
<accession>B1IJ53</accession>
<dbReference type="RefSeq" id="WP_003399954.1">
    <property type="nucleotide sequence ID" value="NC_010516.1"/>
</dbReference>
<organism evidence="2 3">
    <name type="scientific">Clostridium botulinum (strain Okra / Type B1)</name>
    <dbReference type="NCBI Taxonomy" id="498213"/>
    <lineage>
        <taxon>Bacteria</taxon>
        <taxon>Bacillati</taxon>
        <taxon>Bacillota</taxon>
        <taxon>Clostridia</taxon>
        <taxon>Eubacteriales</taxon>
        <taxon>Clostridiaceae</taxon>
        <taxon>Clostridium</taxon>
    </lineage>
</organism>
<sequence>MNLRQFRNSKGLQRKFVVSRINISGKHLNDIEAGRVNLTDKMASKLAIFYKLDIKKIKEMYEEGKNE</sequence>
<evidence type="ECO:0000313" key="3">
    <source>
        <dbReference type="Proteomes" id="UP000008541"/>
    </source>
</evidence>
<dbReference type="Pfam" id="PF01381">
    <property type="entry name" value="HTH_3"/>
    <property type="match status" value="1"/>
</dbReference>
<protein>
    <submittedName>
        <fullName evidence="2">Putative DNA-binding protein</fullName>
    </submittedName>
</protein>
<evidence type="ECO:0000259" key="1">
    <source>
        <dbReference type="PROSITE" id="PS50943"/>
    </source>
</evidence>
<dbReference type="Proteomes" id="UP000008541">
    <property type="component" value="Chromosome"/>
</dbReference>
<dbReference type="InterPro" id="IPR001387">
    <property type="entry name" value="Cro/C1-type_HTH"/>
</dbReference>